<feature type="transmembrane region" description="Helical" evidence="7">
    <location>
        <begin position="120"/>
        <end position="140"/>
    </location>
</feature>
<evidence type="ECO:0000313" key="8">
    <source>
        <dbReference type="EMBL" id="BBL69399.1"/>
    </source>
</evidence>
<proteinExistence type="inferred from homology"/>
<dbReference type="PROSITE" id="PS01311">
    <property type="entry name" value="LGT"/>
    <property type="match status" value="1"/>
</dbReference>
<keyword evidence="6 7" id="KW-0472">Membrane</keyword>
<dbReference type="KEGG" id="moz:MoryE10_00050"/>
<evidence type="ECO:0000313" key="9">
    <source>
        <dbReference type="Proteomes" id="UP000824988"/>
    </source>
</evidence>
<dbReference type="PANTHER" id="PTHR30589">
    <property type="entry name" value="PROLIPOPROTEIN DIACYLGLYCERYL TRANSFERASE"/>
    <property type="match status" value="1"/>
</dbReference>
<feature type="transmembrane region" description="Helical" evidence="7">
    <location>
        <begin position="228"/>
        <end position="256"/>
    </location>
</feature>
<evidence type="ECO:0000256" key="4">
    <source>
        <dbReference type="ARBA" id="ARBA00022692"/>
    </source>
</evidence>
<dbReference type="GO" id="GO:0005886">
    <property type="term" value="C:plasma membrane"/>
    <property type="evidence" value="ECO:0007669"/>
    <property type="project" value="UniProtKB-SubCell"/>
</dbReference>
<comment type="function">
    <text evidence="7">Catalyzes the transfer of the diacylglyceryl group from phosphatidylglycerol to the sulfhydryl group of the N-terminal cysteine of a prolipoprotein, the first step in the formation of mature lipoproteins.</text>
</comment>
<accession>A0A8D4VLE3</accession>
<keyword evidence="9" id="KW-1185">Reference proteome</keyword>
<comment type="catalytic activity">
    <reaction evidence="7">
        <text>L-cysteinyl-[prolipoprotein] + a 1,2-diacyl-sn-glycero-3-phospho-(1'-sn-glycerol) = an S-1,2-diacyl-sn-glyceryl-L-cysteinyl-[prolipoprotein] + sn-glycerol 1-phosphate + H(+)</text>
        <dbReference type="Rhea" id="RHEA:56712"/>
        <dbReference type="Rhea" id="RHEA-COMP:14679"/>
        <dbReference type="Rhea" id="RHEA-COMP:14680"/>
        <dbReference type="ChEBI" id="CHEBI:15378"/>
        <dbReference type="ChEBI" id="CHEBI:29950"/>
        <dbReference type="ChEBI" id="CHEBI:57685"/>
        <dbReference type="ChEBI" id="CHEBI:64716"/>
        <dbReference type="ChEBI" id="CHEBI:140658"/>
        <dbReference type="EC" id="2.5.1.145"/>
    </reaction>
</comment>
<feature type="transmembrane region" description="Helical" evidence="7">
    <location>
        <begin position="96"/>
        <end position="113"/>
    </location>
</feature>
<evidence type="ECO:0000256" key="7">
    <source>
        <dbReference type="HAMAP-Rule" id="MF_01147"/>
    </source>
</evidence>
<dbReference type="HAMAP" id="MF_01147">
    <property type="entry name" value="Lgt"/>
    <property type="match status" value="1"/>
</dbReference>
<keyword evidence="4 7" id="KW-0812">Transmembrane</keyword>
<name>A0A8D4VLE3_9GAMM</name>
<dbReference type="AlphaFoldDB" id="A0A8D4VLE3"/>
<feature type="transmembrane region" description="Helical" evidence="7">
    <location>
        <begin position="19"/>
        <end position="37"/>
    </location>
</feature>
<dbReference type="Proteomes" id="UP000824988">
    <property type="component" value="Chromosome"/>
</dbReference>
<dbReference type="EMBL" id="AP019782">
    <property type="protein sequence ID" value="BBL69399.1"/>
    <property type="molecule type" value="Genomic_DNA"/>
</dbReference>
<dbReference type="NCBIfam" id="TIGR00544">
    <property type="entry name" value="lgt"/>
    <property type="match status" value="1"/>
</dbReference>
<evidence type="ECO:0000256" key="6">
    <source>
        <dbReference type="ARBA" id="ARBA00023136"/>
    </source>
</evidence>
<dbReference type="GO" id="GO:0042158">
    <property type="term" value="P:lipoprotein biosynthetic process"/>
    <property type="evidence" value="ECO:0007669"/>
    <property type="project" value="UniProtKB-UniRule"/>
</dbReference>
<keyword evidence="5 7" id="KW-1133">Transmembrane helix</keyword>
<evidence type="ECO:0000256" key="2">
    <source>
        <dbReference type="ARBA" id="ARBA00022475"/>
    </source>
</evidence>
<evidence type="ECO:0000256" key="5">
    <source>
        <dbReference type="ARBA" id="ARBA00022989"/>
    </source>
</evidence>
<comment type="similarity">
    <text evidence="1 7">Belongs to the Lgt family.</text>
</comment>
<dbReference type="InterPro" id="IPR001640">
    <property type="entry name" value="Lgt"/>
</dbReference>
<comment type="subcellular location">
    <subcellularLocation>
        <location evidence="7">Cell membrane</location>
        <topology evidence="7">Multi-pass membrane protein</topology>
    </subcellularLocation>
</comment>
<comment type="pathway">
    <text evidence="7">Protein modification; lipoprotein biosynthesis (diacylglyceryl transfer).</text>
</comment>
<reference evidence="8" key="1">
    <citation type="submission" date="2019-06" db="EMBL/GenBank/DDBJ databases">
        <title>Complete genome sequence of Methylogaea oryzae strain JCM16910.</title>
        <authorList>
            <person name="Asakawa S."/>
        </authorList>
    </citation>
    <scope>NUCLEOTIDE SEQUENCE</scope>
    <source>
        <strain evidence="8">E10</strain>
    </source>
</reference>
<dbReference type="EC" id="2.5.1.145" evidence="7"/>
<dbReference type="RefSeq" id="WP_054772790.1">
    <property type="nucleotide sequence ID" value="NZ_AP019782.1"/>
</dbReference>
<gene>
    <name evidence="8" type="primary">lgt_1</name>
    <name evidence="7" type="synonym">lgt</name>
    <name evidence="8" type="ORF">MoryE10_00050</name>
</gene>
<feature type="binding site" evidence="7">
    <location>
        <position position="139"/>
    </location>
    <ligand>
        <name>a 1,2-diacyl-sn-glycero-3-phospho-(1'-sn-glycerol)</name>
        <dbReference type="ChEBI" id="CHEBI:64716"/>
    </ligand>
</feature>
<keyword evidence="3 7" id="KW-0808">Transferase</keyword>
<protein>
    <recommendedName>
        <fullName evidence="7">Phosphatidylglycerol--prolipoprotein diacylglyceryl transferase</fullName>
        <ecNumber evidence="7">2.5.1.145</ecNumber>
    </recommendedName>
</protein>
<evidence type="ECO:0000256" key="3">
    <source>
        <dbReference type="ARBA" id="ARBA00022679"/>
    </source>
</evidence>
<feature type="transmembrane region" description="Helical" evidence="7">
    <location>
        <begin position="198"/>
        <end position="216"/>
    </location>
</feature>
<feature type="transmembrane region" description="Helical" evidence="7">
    <location>
        <begin position="174"/>
        <end position="191"/>
    </location>
</feature>
<dbReference type="PANTHER" id="PTHR30589:SF0">
    <property type="entry name" value="PHOSPHATIDYLGLYCEROL--PROLIPOPROTEIN DIACYLGLYCERYL TRANSFERASE"/>
    <property type="match status" value="1"/>
</dbReference>
<evidence type="ECO:0000256" key="1">
    <source>
        <dbReference type="ARBA" id="ARBA00007150"/>
    </source>
</evidence>
<feature type="transmembrane region" description="Helical" evidence="7">
    <location>
        <begin position="57"/>
        <end position="76"/>
    </location>
</feature>
<dbReference type="UniPathway" id="UPA00664"/>
<sequence>MIAYPNIDPVAISLGPLQIHWYGLMYVVGILGAWWLARRRAPQQHPEWAPEVVDDMIFYAALGVVLGGRLGYMLFYNFPVLLDDPAALLKVWQGGMSFHGGMLGVFIALWWLGRSTKIGFFPLTDFIAPMVPIGLFTGRIGNFINGELWGKPTDLPWGIVFPDAGMEPRHPSQLYEAGLEGVLLFAVLMAFSRHRQPTVAVSGLFMIGYGACRFLVEFVRVPDPQLGYLAFGWLTMGQLLTVPMIAVGVALMAYAYRRQAGT</sequence>
<dbReference type="GO" id="GO:0008961">
    <property type="term" value="F:phosphatidylglycerol-prolipoprotein diacylglyceryl transferase activity"/>
    <property type="evidence" value="ECO:0007669"/>
    <property type="project" value="UniProtKB-UniRule"/>
</dbReference>
<organism evidence="8 9">
    <name type="scientific">Methylogaea oryzae</name>
    <dbReference type="NCBI Taxonomy" id="1295382"/>
    <lineage>
        <taxon>Bacteria</taxon>
        <taxon>Pseudomonadati</taxon>
        <taxon>Pseudomonadota</taxon>
        <taxon>Gammaproteobacteria</taxon>
        <taxon>Methylococcales</taxon>
        <taxon>Methylococcaceae</taxon>
        <taxon>Methylogaea</taxon>
    </lineage>
</organism>
<dbReference type="Pfam" id="PF01790">
    <property type="entry name" value="LGT"/>
    <property type="match status" value="1"/>
</dbReference>
<keyword evidence="2 7" id="KW-1003">Cell membrane</keyword>